<gene>
    <name evidence="2" type="ORF">FHS75_001949</name>
</gene>
<dbReference type="EMBL" id="JACBZF010000003">
    <property type="protein sequence ID" value="NYH95620.1"/>
    <property type="molecule type" value="Genomic_DNA"/>
</dbReference>
<reference evidence="2 3" key="1">
    <citation type="submission" date="2020-07" db="EMBL/GenBank/DDBJ databases">
        <title>Genomic Encyclopedia of Type Strains, Phase IV (KMG-IV): sequencing the most valuable type-strain genomes for metagenomic binning, comparative biology and taxonomic classification.</title>
        <authorList>
            <person name="Goeker M."/>
        </authorList>
    </citation>
    <scope>NUCLEOTIDE SEQUENCE [LARGE SCALE GENOMIC DNA]</scope>
    <source>
        <strain evidence="2 3">DSM 29043</strain>
    </source>
</reference>
<feature type="signal peptide" evidence="1">
    <location>
        <begin position="1"/>
        <end position="27"/>
    </location>
</feature>
<dbReference type="AlphaFoldDB" id="A0A7Y9XW90"/>
<proteinExistence type="predicted"/>
<feature type="chain" id="PRO_5031517334" evidence="1">
    <location>
        <begin position="28"/>
        <end position="102"/>
    </location>
</feature>
<protein>
    <submittedName>
        <fullName evidence="2">UrcA family protein</fullName>
    </submittedName>
</protein>
<comment type="caution">
    <text evidence="2">The sequence shown here is derived from an EMBL/GenBank/DDBJ whole genome shotgun (WGS) entry which is preliminary data.</text>
</comment>
<evidence type="ECO:0000256" key="1">
    <source>
        <dbReference type="SAM" id="SignalP"/>
    </source>
</evidence>
<keyword evidence="1" id="KW-0732">Signal</keyword>
<dbReference type="RefSeq" id="WP_179407534.1">
    <property type="nucleotide sequence ID" value="NZ_BMGF01000003.1"/>
</dbReference>
<evidence type="ECO:0000313" key="2">
    <source>
        <dbReference type="EMBL" id="NYH95620.1"/>
    </source>
</evidence>
<dbReference type="Proteomes" id="UP000522081">
    <property type="component" value="Unassembled WGS sequence"/>
</dbReference>
<accession>A0A7Y9XW90</accession>
<dbReference type="NCBIfam" id="TIGR04433">
    <property type="entry name" value="UrcA_uranyl"/>
    <property type="match status" value="1"/>
</dbReference>
<keyword evidence="3" id="KW-1185">Reference proteome</keyword>
<sequence>MKSTPFALATLSVAAIGLVLTGATAHAKDVTVTYHDLDLNTAAGQKSLEKRLDRAAREACGYDEIPTGSRLRSSDAVRCYKSVSVQARGHMAKLVDDARLGG</sequence>
<evidence type="ECO:0000313" key="3">
    <source>
        <dbReference type="Proteomes" id="UP000522081"/>
    </source>
</evidence>
<dbReference type="InterPro" id="IPR030972">
    <property type="entry name" value="UrcA_uranyl"/>
</dbReference>
<organism evidence="2 3">
    <name type="scientific">Novosphingobium marinum</name>
    <dbReference type="NCBI Taxonomy" id="1514948"/>
    <lineage>
        <taxon>Bacteria</taxon>
        <taxon>Pseudomonadati</taxon>
        <taxon>Pseudomonadota</taxon>
        <taxon>Alphaproteobacteria</taxon>
        <taxon>Sphingomonadales</taxon>
        <taxon>Sphingomonadaceae</taxon>
        <taxon>Novosphingobium</taxon>
    </lineage>
</organism>
<name>A0A7Y9XW90_9SPHN</name>